<evidence type="ECO:0000313" key="12">
    <source>
        <dbReference type="Proteomes" id="UP000051497"/>
    </source>
</evidence>
<dbReference type="EMBL" id="LKAJ02000001">
    <property type="protein sequence ID" value="MCS5710777.1"/>
    <property type="molecule type" value="Genomic_DNA"/>
</dbReference>
<keyword evidence="5 9" id="KW-0812">Transmembrane</keyword>
<feature type="transmembrane region" description="Helical" evidence="9">
    <location>
        <begin position="146"/>
        <end position="166"/>
    </location>
</feature>
<evidence type="ECO:0000256" key="4">
    <source>
        <dbReference type="ARBA" id="ARBA00022475"/>
    </source>
</evidence>
<dbReference type="GO" id="GO:0022857">
    <property type="term" value="F:transmembrane transporter activity"/>
    <property type="evidence" value="ECO:0007669"/>
    <property type="project" value="InterPro"/>
</dbReference>
<name>A0A0Q9YRZ9_9GAMM</name>
<reference evidence="11" key="3">
    <citation type="submission" date="2021-06" db="EMBL/GenBank/DDBJ databases">
        <title>Genomic Description and Analysis of Intracellular Bacteria, Candidatus Berkiella cookevillensis and Candidatus Berkiella aquae.</title>
        <authorList>
            <person name="Kidane D.T."/>
            <person name="Mehari Y.T."/>
            <person name="Rice F.C."/>
            <person name="Arivett B.A."/>
            <person name="Farone A.L."/>
            <person name="Berk S.G."/>
            <person name="Farone M.B."/>
        </authorList>
    </citation>
    <scope>NUCLEOTIDE SEQUENCE</scope>
    <source>
        <strain evidence="11">HT99</strain>
    </source>
</reference>
<sequence>MSRKIGFWSVFQLVTVSQFGSGLLLPANLAPYGTLGLKGWVLSSIGAMILALMFALLCIRYPRTGGPHAYVHEAFGPSAAFFTGWTYWIISWISTTAIITSAVAYLTPLIGEQSMAFEMCLEFFIIIAVTAVNLKGVYRAGKTNLLVIAFKIIPLLMVPVIALFFFEKGNITPVNIAPDEMGSALNNVMLLTLWGFIGFESATTTAGDVKDPARIFPKAMVLGTLLVAVVYFISSIGIMGVIPGAILANSESPYADAAKVIFGGHWHVLISLIACFVCISAVNAWTLASGQIALGITKDRLMPRFFAKTNKHGAPVFALIFSCIGTLPLIYFTHSDNLAQKVNTIIDLSVTSFLFVYVICCMSFLKMIWQQKRSVRDWQWYCGFFSLAFCLWIMASTPLKTLVICSLFVFSGLPIYLIRRKKLKVALAENLFQPAPSTLASDAP</sequence>
<keyword evidence="6 9" id="KW-1133">Transmembrane helix</keyword>
<dbReference type="Pfam" id="PF13520">
    <property type="entry name" value="AA_permease_2"/>
    <property type="match status" value="1"/>
</dbReference>
<feature type="transmembrane region" description="Helical" evidence="9">
    <location>
        <begin position="115"/>
        <end position="134"/>
    </location>
</feature>
<dbReference type="EMBL" id="LKAJ01000015">
    <property type="protein sequence ID" value="KRG19716.1"/>
    <property type="molecule type" value="Genomic_DNA"/>
</dbReference>
<dbReference type="RefSeq" id="WP_075067298.1">
    <property type="nucleotide sequence ID" value="NZ_LKAJ02000001.1"/>
</dbReference>
<evidence type="ECO:0000256" key="7">
    <source>
        <dbReference type="ARBA" id="ARBA00023136"/>
    </source>
</evidence>
<accession>A0A0Q9YRZ9</accession>
<evidence type="ECO:0000313" key="11">
    <source>
        <dbReference type="EMBL" id="MCS5710777.1"/>
    </source>
</evidence>
<keyword evidence="7 9" id="KW-0472">Membrane</keyword>
<feature type="transmembrane region" description="Helical" evidence="9">
    <location>
        <begin position="219"/>
        <end position="246"/>
    </location>
</feature>
<evidence type="ECO:0000256" key="9">
    <source>
        <dbReference type="SAM" id="Phobius"/>
    </source>
</evidence>
<feature type="transmembrane region" description="Helical" evidence="9">
    <location>
        <begin position="401"/>
        <end position="418"/>
    </location>
</feature>
<dbReference type="InterPro" id="IPR002293">
    <property type="entry name" value="AA/rel_permease1"/>
</dbReference>
<feature type="transmembrane region" description="Helical" evidence="9">
    <location>
        <begin position="378"/>
        <end position="395"/>
    </location>
</feature>
<evidence type="ECO:0000256" key="1">
    <source>
        <dbReference type="ARBA" id="ARBA00004651"/>
    </source>
</evidence>
<evidence type="ECO:0000256" key="8">
    <source>
        <dbReference type="ARBA" id="ARBA00045636"/>
    </source>
</evidence>
<dbReference type="PANTHER" id="PTHR42770:SF18">
    <property type="entry name" value="ARGININE_AGMATINE ANTIPORTER"/>
    <property type="match status" value="1"/>
</dbReference>
<feature type="transmembrane region" description="Helical" evidence="9">
    <location>
        <begin position="266"/>
        <end position="294"/>
    </location>
</feature>
<reference evidence="11" key="2">
    <citation type="journal article" date="2016" name="Genome Announc.">
        <title>Draft Genome Sequences of Two Novel Amoeba-Resistant Intranuclear Bacteria, 'Candidatus Berkiella cookevillensis' and 'Candidatus Berkiella aquae'.</title>
        <authorList>
            <person name="Mehari Y.T."/>
            <person name="Arivett B.A."/>
            <person name="Farone A.L."/>
            <person name="Gunderson J.H."/>
            <person name="Farone M.B."/>
        </authorList>
    </citation>
    <scope>NUCLEOTIDE SEQUENCE</scope>
    <source>
        <strain evidence="11">HT99</strain>
    </source>
</reference>
<dbReference type="Proteomes" id="UP000051497">
    <property type="component" value="Unassembled WGS sequence"/>
</dbReference>
<reference evidence="10" key="1">
    <citation type="submission" date="2015-09" db="EMBL/GenBank/DDBJ databases">
        <title>Draft Genome Sequences of Two Novel Amoeba-resistant Intranuclear Bacteria, Candidatus Berkiella cookevillensis and Candidatus Berkiella aquae.</title>
        <authorList>
            <person name="Mehari Y.T."/>
            <person name="Arivett B.A."/>
            <person name="Farone A.L."/>
            <person name="Gunderson J.H."/>
            <person name="Farone M.B."/>
        </authorList>
    </citation>
    <scope>NUCLEOTIDE SEQUENCE [LARGE SCALE GENOMIC DNA]</scope>
    <source>
        <strain evidence="10">HT99</strain>
    </source>
</reference>
<feature type="transmembrane region" description="Helical" evidence="9">
    <location>
        <begin position="186"/>
        <end position="207"/>
    </location>
</feature>
<comment type="function">
    <text evidence="8">Major component of the acid-resistance (AR) system allowing enteric pathogens to survive the acidic environment in the stomach. Exchanges extracellular arginine for its intracellular decarboxylation product agmatine (Agm) thereby expelling intracellular protons. Probably undergoes several conformational states in order to translocate the substrate across the membrane; keeps the substrate accessible to only 1 side of the membrane at a time by opening and closing 3 membrane-internal gates.</text>
</comment>
<evidence type="ECO:0000256" key="2">
    <source>
        <dbReference type="ARBA" id="ARBA00008220"/>
    </source>
</evidence>
<evidence type="ECO:0000313" key="10">
    <source>
        <dbReference type="EMBL" id="KRG19716.1"/>
    </source>
</evidence>
<proteinExistence type="inferred from homology"/>
<dbReference type="PIRSF" id="PIRSF006060">
    <property type="entry name" value="AA_transporter"/>
    <property type="match status" value="1"/>
</dbReference>
<protein>
    <recommendedName>
        <fullName evidence="3">Arginine/agmatine antiporter</fullName>
    </recommendedName>
</protein>
<comment type="caution">
    <text evidence="10">The sequence shown here is derived from an EMBL/GenBank/DDBJ whole genome shotgun (WGS) entry which is preliminary data.</text>
</comment>
<comment type="subcellular location">
    <subcellularLocation>
        <location evidence="1">Cell membrane</location>
        <topology evidence="1">Multi-pass membrane protein</topology>
    </subcellularLocation>
</comment>
<evidence type="ECO:0000256" key="5">
    <source>
        <dbReference type="ARBA" id="ARBA00022692"/>
    </source>
</evidence>
<keyword evidence="4" id="KW-1003">Cell membrane</keyword>
<dbReference type="PANTHER" id="PTHR42770">
    <property type="entry name" value="AMINO ACID TRANSPORTER-RELATED"/>
    <property type="match status" value="1"/>
</dbReference>
<feature type="transmembrane region" description="Helical" evidence="9">
    <location>
        <begin position="314"/>
        <end position="333"/>
    </location>
</feature>
<feature type="transmembrane region" description="Helical" evidence="9">
    <location>
        <begin position="345"/>
        <end position="366"/>
    </location>
</feature>
<evidence type="ECO:0000256" key="3">
    <source>
        <dbReference type="ARBA" id="ARBA00021069"/>
    </source>
</evidence>
<dbReference type="InterPro" id="IPR050367">
    <property type="entry name" value="APC_superfamily"/>
</dbReference>
<dbReference type="Gene3D" id="1.20.1740.10">
    <property type="entry name" value="Amino acid/polyamine transporter I"/>
    <property type="match status" value="1"/>
</dbReference>
<evidence type="ECO:0000256" key="6">
    <source>
        <dbReference type="ARBA" id="ARBA00022989"/>
    </source>
</evidence>
<feature type="transmembrane region" description="Helical" evidence="9">
    <location>
        <begin position="80"/>
        <end position="103"/>
    </location>
</feature>
<dbReference type="OrthoDB" id="9804700at2"/>
<feature type="transmembrane region" description="Helical" evidence="9">
    <location>
        <begin position="7"/>
        <end position="27"/>
    </location>
</feature>
<comment type="similarity">
    <text evidence="2">Belongs to the amino acid-polyamine-organocation (APC) superfamily. Basic amino acid/polyamine antiporter (APA) (TC 2.A.3.2) family.</text>
</comment>
<dbReference type="AlphaFoldDB" id="A0A0Q9YRZ9"/>
<dbReference type="GO" id="GO:0005886">
    <property type="term" value="C:plasma membrane"/>
    <property type="evidence" value="ECO:0007669"/>
    <property type="project" value="UniProtKB-SubCell"/>
</dbReference>
<gene>
    <name evidence="10" type="primary">adiC_2</name>
    <name evidence="11" type="ORF">HT99x_004995</name>
    <name evidence="10" type="ORF">HT99x_02695</name>
</gene>
<keyword evidence="12" id="KW-1185">Reference proteome</keyword>
<organism evidence="10">
    <name type="scientific">Candidatus Berkiella aquae</name>
    <dbReference type="NCBI Taxonomy" id="295108"/>
    <lineage>
        <taxon>Bacteria</taxon>
        <taxon>Pseudomonadati</taxon>
        <taxon>Pseudomonadota</taxon>
        <taxon>Gammaproteobacteria</taxon>
        <taxon>Candidatus Berkiellales</taxon>
        <taxon>Candidatus Berkiellaceae</taxon>
        <taxon>Candidatus Berkiella</taxon>
    </lineage>
</organism>
<feature type="transmembrane region" description="Helical" evidence="9">
    <location>
        <begin position="39"/>
        <end position="59"/>
    </location>
</feature>
<dbReference type="STRING" id="295108.HT99x_02695"/>